<reference evidence="2 3" key="1">
    <citation type="submission" date="2017-10" db="EMBL/GenBank/DDBJ databases">
        <title>Comparative genomics in systemic dimorphic fungi from Ajellomycetaceae.</title>
        <authorList>
            <person name="Munoz J.F."/>
            <person name="Mcewen J.G."/>
            <person name="Clay O.K."/>
            <person name="Cuomo C.A."/>
        </authorList>
    </citation>
    <scope>NUCLEOTIDE SEQUENCE [LARGE SCALE GENOMIC DNA]</scope>
    <source>
        <strain evidence="2 3">UAMH5409</strain>
    </source>
</reference>
<comment type="caution">
    <text evidence="2">The sequence shown here is derived from an EMBL/GenBank/DDBJ whole genome shotgun (WGS) entry which is preliminary data.</text>
</comment>
<sequence length="251" mass="27323">MVNTLHYASYTDFITNHPLPQADLDFFTSHPYARPYLNPDNRDNNPYRPVPFLPRYDKKEDTTDRFFSKVINTPDTVPHLLALMRSPELNPVFAAAKASSSSHSSWGKTSGAQSAGTAAAAEGAKADPDYILLAHLATSLSGFRDTVHGGVLATLLDETLGNCVEGFREGMTFTNAAGGEKPRFYTANLQVSYRAPVMAPGVVVIKTWLRGREGRKWFLQGQVVGEDGVVKVEATSLWIMAREGGGGKSSL</sequence>
<organism evidence="2 3">
    <name type="scientific">Helicocarpus griseus UAMH5409</name>
    <dbReference type="NCBI Taxonomy" id="1447875"/>
    <lineage>
        <taxon>Eukaryota</taxon>
        <taxon>Fungi</taxon>
        <taxon>Dikarya</taxon>
        <taxon>Ascomycota</taxon>
        <taxon>Pezizomycotina</taxon>
        <taxon>Eurotiomycetes</taxon>
        <taxon>Eurotiomycetidae</taxon>
        <taxon>Onygenales</taxon>
        <taxon>Ajellomycetaceae</taxon>
        <taxon>Helicocarpus</taxon>
    </lineage>
</organism>
<dbReference type="OrthoDB" id="506431at2759"/>
<dbReference type="InterPro" id="IPR006683">
    <property type="entry name" value="Thioestr_dom"/>
</dbReference>
<dbReference type="PANTHER" id="PTHR47260:SF3">
    <property type="entry name" value="THIOESTERASE FAMILY PROTEIN (AFU_ORTHOLOGUE AFUA_7G03960)"/>
    <property type="match status" value="1"/>
</dbReference>
<evidence type="ECO:0000313" key="2">
    <source>
        <dbReference type="EMBL" id="PGH18461.1"/>
    </source>
</evidence>
<name>A0A2B7YBN4_9EURO</name>
<feature type="domain" description="Thioesterase" evidence="1">
    <location>
        <begin position="146"/>
        <end position="230"/>
    </location>
</feature>
<evidence type="ECO:0000313" key="3">
    <source>
        <dbReference type="Proteomes" id="UP000223968"/>
    </source>
</evidence>
<proteinExistence type="predicted"/>
<dbReference type="STRING" id="1447875.A0A2B7YBN4"/>
<gene>
    <name evidence="2" type="ORF">AJ79_00531</name>
</gene>
<dbReference type="Pfam" id="PF03061">
    <property type="entry name" value="4HBT"/>
    <property type="match status" value="1"/>
</dbReference>
<dbReference type="SUPFAM" id="SSF54637">
    <property type="entry name" value="Thioesterase/thiol ester dehydrase-isomerase"/>
    <property type="match status" value="1"/>
</dbReference>
<evidence type="ECO:0000259" key="1">
    <source>
        <dbReference type="Pfam" id="PF03061"/>
    </source>
</evidence>
<keyword evidence="3" id="KW-1185">Reference proteome</keyword>
<dbReference type="Gene3D" id="3.10.129.10">
    <property type="entry name" value="Hotdog Thioesterase"/>
    <property type="match status" value="1"/>
</dbReference>
<dbReference type="InterPro" id="IPR029069">
    <property type="entry name" value="HotDog_dom_sf"/>
</dbReference>
<accession>A0A2B7YBN4</accession>
<dbReference type="CDD" id="cd03443">
    <property type="entry name" value="PaaI_thioesterase"/>
    <property type="match status" value="1"/>
</dbReference>
<dbReference type="EMBL" id="PDNB01000004">
    <property type="protein sequence ID" value="PGH18461.1"/>
    <property type="molecule type" value="Genomic_DNA"/>
</dbReference>
<dbReference type="Proteomes" id="UP000223968">
    <property type="component" value="Unassembled WGS sequence"/>
</dbReference>
<dbReference type="InterPro" id="IPR052061">
    <property type="entry name" value="PTE-AB_protein"/>
</dbReference>
<protein>
    <recommendedName>
        <fullName evidence="1">Thioesterase domain-containing protein</fullName>
    </recommendedName>
</protein>
<dbReference type="AlphaFoldDB" id="A0A2B7YBN4"/>
<dbReference type="PANTHER" id="PTHR47260">
    <property type="entry name" value="UPF0644 PROTEIN PB2B4.06"/>
    <property type="match status" value="1"/>
</dbReference>